<proteinExistence type="predicted"/>
<reference evidence="2" key="1">
    <citation type="submission" date="2025-08" db="UniProtKB">
        <authorList>
            <consortium name="RefSeq"/>
        </authorList>
    </citation>
    <scope>IDENTIFICATION</scope>
</reference>
<dbReference type="PaxDb" id="4097-A0A1S4BBI4"/>
<sequence length="196" mass="22892">MEQYRERKNDLYMVFIDLEKTYNKVLREVSWRRLEAKGVSVAYIRLIKDMYDGVKTRVRTILAQSPVMVEEKINHTPPLFLHPSDTPSSVLIPIQLTGSENYGLWRRTMRIALQAKRKLGFVTGTCKKETFKKELHKEWETCNAIVLSWIKNTVSTNLEMWSEYDALVPRQVVNVLNQRTTLNTFIVKGCFSFSVV</sequence>
<dbReference type="OrthoDB" id="1712054at2759"/>
<gene>
    <name evidence="2" type="primary">LOC107806619</name>
</gene>
<evidence type="ECO:0000259" key="1">
    <source>
        <dbReference type="Pfam" id="PF14244"/>
    </source>
</evidence>
<dbReference type="AlphaFoldDB" id="A0A1S4BBI4"/>
<organism evidence="2">
    <name type="scientific">Nicotiana tabacum</name>
    <name type="common">Common tobacco</name>
    <dbReference type="NCBI Taxonomy" id="4097"/>
    <lineage>
        <taxon>Eukaryota</taxon>
        <taxon>Viridiplantae</taxon>
        <taxon>Streptophyta</taxon>
        <taxon>Embryophyta</taxon>
        <taxon>Tracheophyta</taxon>
        <taxon>Spermatophyta</taxon>
        <taxon>Magnoliopsida</taxon>
        <taxon>eudicotyledons</taxon>
        <taxon>Gunneridae</taxon>
        <taxon>Pentapetalae</taxon>
        <taxon>asterids</taxon>
        <taxon>lamiids</taxon>
        <taxon>Solanales</taxon>
        <taxon>Solanaceae</taxon>
        <taxon>Nicotianoideae</taxon>
        <taxon>Nicotianeae</taxon>
        <taxon>Nicotiana</taxon>
    </lineage>
</organism>
<dbReference type="Pfam" id="PF14244">
    <property type="entry name" value="Retrotran_gag_3"/>
    <property type="match status" value="1"/>
</dbReference>
<dbReference type="PANTHER" id="PTHR37610:SF86">
    <property type="entry name" value="RETROTRANSPOSON COPIA-LIKE N-TERMINAL DOMAIN-CONTAINING PROTEIN"/>
    <property type="match status" value="1"/>
</dbReference>
<evidence type="ECO:0000313" key="2">
    <source>
        <dbReference type="RefSeq" id="XP_016486290.1"/>
    </source>
</evidence>
<accession>A0A1S4BBI4</accession>
<protein>
    <recommendedName>
        <fullName evidence="1">Retrotransposon Copia-like N-terminal domain-containing protein</fullName>
    </recommendedName>
</protein>
<dbReference type="PANTHER" id="PTHR37610">
    <property type="entry name" value="CCHC-TYPE DOMAIN-CONTAINING PROTEIN"/>
    <property type="match status" value="1"/>
</dbReference>
<dbReference type="STRING" id="4097.A0A1S4BBI4"/>
<feature type="domain" description="Retrotransposon Copia-like N-terminal" evidence="1">
    <location>
        <begin position="82"/>
        <end position="128"/>
    </location>
</feature>
<name>A0A1S4BBI4_TOBAC</name>
<dbReference type="RefSeq" id="XP_016486290.1">
    <property type="nucleotide sequence ID" value="XM_016630804.1"/>
</dbReference>
<dbReference type="InterPro" id="IPR029472">
    <property type="entry name" value="Copia-like_N"/>
</dbReference>
<dbReference type="KEGG" id="nta:107806619"/>